<feature type="domain" description="DUF397" evidence="1">
    <location>
        <begin position="5"/>
        <end position="58"/>
    </location>
</feature>
<name>A0ABS2UQ62_9ACTN</name>
<protein>
    <submittedName>
        <fullName evidence="2">DUF397 domain-containing protein</fullName>
    </submittedName>
</protein>
<dbReference type="InterPro" id="IPR007278">
    <property type="entry name" value="DUF397"/>
</dbReference>
<gene>
    <name evidence="2" type="ORF">JE024_13245</name>
</gene>
<accession>A0ABS2UQ62</accession>
<evidence type="ECO:0000259" key="1">
    <source>
        <dbReference type="Pfam" id="PF04149"/>
    </source>
</evidence>
<comment type="caution">
    <text evidence="2">The sequence shown here is derived from an EMBL/GenBank/DDBJ whole genome shotgun (WGS) entry which is preliminary data.</text>
</comment>
<organism evidence="2 3">
    <name type="scientific">Streptomyces zhihengii</name>
    <dbReference type="NCBI Taxonomy" id="1818004"/>
    <lineage>
        <taxon>Bacteria</taxon>
        <taxon>Bacillati</taxon>
        <taxon>Actinomycetota</taxon>
        <taxon>Actinomycetes</taxon>
        <taxon>Kitasatosporales</taxon>
        <taxon>Streptomycetaceae</taxon>
        <taxon>Streptomyces</taxon>
    </lineage>
</organism>
<dbReference type="EMBL" id="JAFEJA010000001">
    <property type="protein sequence ID" value="MBM9619681.1"/>
    <property type="molecule type" value="Genomic_DNA"/>
</dbReference>
<evidence type="ECO:0000313" key="2">
    <source>
        <dbReference type="EMBL" id="MBM9619681.1"/>
    </source>
</evidence>
<evidence type="ECO:0000313" key="3">
    <source>
        <dbReference type="Proteomes" id="UP000664109"/>
    </source>
</evidence>
<dbReference type="Proteomes" id="UP000664109">
    <property type="component" value="Unassembled WGS sequence"/>
</dbReference>
<dbReference type="RefSeq" id="WP_205373787.1">
    <property type="nucleotide sequence ID" value="NZ_JAFEJA010000001.1"/>
</dbReference>
<keyword evidence="3" id="KW-1185">Reference proteome</keyword>
<sequence>MTRDLVWFKSSYSTGEVDSDCVEVAADRSAVHVRDSKDTSRPALALGRGAWAVFVAGVGER</sequence>
<proteinExistence type="predicted"/>
<reference evidence="2 3" key="1">
    <citation type="journal article" date="2016" name="Arch. Microbiol.">
        <title>Streptomyces zhihengii sp. nov., isolated from rhizospheric soil of Psammosilene tunicoides.</title>
        <authorList>
            <person name="Huang M.J."/>
            <person name="Fei J.J."/>
            <person name="Salam N."/>
            <person name="Kim C.J."/>
            <person name="Hozzein W.N."/>
            <person name="Xiao M."/>
            <person name="Huang H.Q."/>
            <person name="Li W.J."/>
        </authorList>
    </citation>
    <scope>NUCLEOTIDE SEQUENCE [LARGE SCALE GENOMIC DNA]</scope>
    <source>
        <strain evidence="2 3">YIM T102</strain>
    </source>
</reference>
<dbReference type="Pfam" id="PF04149">
    <property type="entry name" value="DUF397"/>
    <property type="match status" value="1"/>
</dbReference>